<evidence type="ECO:0000313" key="1">
    <source>
        <dbReference type="EMBL" id="EXX65242.1"/>
    </source>
</evidence>
<reference evidence="1 2" key="1">
    <citation type="submission" date="2014-02" db="EMBL/GenBank/DDBJ databases">
        <title>Single nucleus genome sequencing reveals high similarity among nuclei of an endomycorrhizal fungus.</title>
        <authorList>
            <person name="Lin K."/>
            <person name="Geurts R."/>
            <person name="Zhang Z."/>
            <person name="Limpens E."/>
            <person name="Saunders D.G."/>
            <person name="Mu D."/>
            <person name="Pang E."/>
            <person name="Cao H."/>
            <person name="Cha H."/>
            <person name="Lin T."/>
            <person name="Zhou Q."/>
            <person name="Shang Y."/>
            <person name="Li Y."/>
            <person name="Ivanov S."/>
            <person name="Sharma T."/>
            <person name="Velzen R.V."/>
            <person name="Ruijter N.D."/>
            <person name="Aanen D.K."/>
            <person name="Win J."/>
            <person name="Kamoun S."/>
            <person name="Bisseling T."/>
            <person name="Huang S."/>
        </authorList>
    </citation>
    <scope>NUCLEOTIDE SEQUENCE [LARGE SCALE GENOMIC DNA]</scope>
    <source>
        <strain evidence="2">DAOM197198w</strain>
    </source>
</reference>
<dbReference type="EMBL" id="JEMT01022443">
    <property type="protein sequence ID" value="EXX65242.1"/>
    <property type="molecule type" value="Genomic_DNA"/>
</dbReference>
<organism evidence="1 2">
    <name type="scientific">Rhizophagus irregularis (strain DAOM 197198w)</name>
    <name type="common">Glomus intraradices</name>
    <dbReference type="NCBI Taxonomy" id="1432141"/>
    <lineage>
        <taxon>Eukaryota</taxon>
        <taxon>Fungi</taxon>
        <taxon>Fungi incertae sedis</taxon>
        <taxon>Mucoromycota</taxon>
        <taxon>Glomeromycotina</taxon>
        <taxon>Glomeromycetes</taxon>
        <taxon>Glomerales</taxon>
        <taxon>Glomeraceae</taxon>
        <taxon>Rhizophagus</taxon>
    </lineage>
</organism>
<gene>
    <name evidence="1" type="ORF">RirG_135170</name>
</gene>
<name>A0A015J6S9_RHIIW</name>
<evidence type="ECO:0000313" key="2">
    <source>
        <dbReference type="Proteomes" id="UP000022910"/>
    </source>
</evidence>
<dbReference type="HOGENOM" id="CLU_2997675_0_0_1"/>
<dbReference type="Proteomes" id="UP000022910">
    <property type="component" value="Unassembled WGS sequence"/>
</dbReference>
<proteinExistence type="predicted"/>
<protein>
    <submittedName>
        <fullName evidence="1">Uncharacterized protein</fullName>
    </submittedName>
</protein>
<comment type="caution">
    <text evidence="1">The sequence shown here is derived from an EMBL/GenBank/DDBJ whole genome shotgun (WGS) entry which is preliminary data.</text>
</comment>
<keyword evidence="2" id="KW-1185">Reference proteome</keyword>
<dbReference type="AlphaFoldDB" id="A0A015J6S9"/>
<accession>A0A015J6S9</accession>
<sequence length="57" mass="6283">MEKIVNKSKPSEEKIVELVEVPCGRTSTISTPAQVSQNKDQGPFFLDLSQLTNEPPP</sequence>